<sequence length="249" mass="28979">MPHAYFRFYGSLNDFLPPFRRQRQFHRYIKERGSIKDAIEALGVPHPEVALILVHGTSVSFDYLVQPYDCISVYPQFTHLDITALSRVQPPPLAQGRFVLDVHLGKLATYLRLLGFDTLYRNDYHDDDLAQISSQQQRILLTQDRGLLKRSIVTYGYAVRSEHPDIQIIEVLQRFQLQAAVSPLQRCPRCNGPLRLVDKATIADQLPYYTRLYYDEFAQCQHCRQIYWKGAHYRRIQALIERVQTASAP</sequence>
<dbReference type="AlphaFoldDB" id="A0A1Z3HM90"/>
<dbReference type="Pfam" id="PF01927">
    <property type="entry name" value="Mut7-C"/>
    <property type="match status" value="1"/>
</dbReference>
<protein>
    <recommendedName>
        <fullName evidence="5">Twitching motility protein PilT</fullName>
    </recommendedName>
</protein>
<dbReference type="Pfam" id="PF14451">
    <property type="entry name" value="Ub-Mut7C"/>
    <property type="match status" value="1"/>
</dbReference>
<feature type="domain" description="Ubiquitin Mut7-C" evidence="2">
    <location>
        <begin position="1"/>
        <end position="80"/>
    </location>
</feature>
<dbReference type="InterPro" id="IPR027798">
    <property type="entry name" value="Ub_Mut7C"/>
</dbReference>
<organism evidence="3 4">
    <name type="scientific">Halomicronema hongdechloris C2206</name>
    <dbReference type="NCBI Taxonomy" id="1641165"/>
    <lineage>
        <taxon>Bacteria</taxon>
        <taxon>Bacillati</taxon>
        <taxon>Cyanobacteriota</taxon>
        <taxon>Cyanophyceae</taxon>
        <taxon>Nodosilineales</taxon>
        <taxon>Nodosilineaceae</taxon>
        <taxon>Halomicronema</taxon>
    </lineage>
</organism>
<evidence type="ECO:0000313" key="4">
    <source>
        <dbReference type="Proteomes" id="UP000191901"/>
    </source>
</evidence>
<dbReference type="PANTHER" id="PTHR39081">
    <property type="entry name" value="MUT7-C DOMAIN-CONTAINING PROTEIN"/>
    <property type="match status" value="1"/>
</dbReference>
<feature type="domain" description="Mut7-C RNAse" evidence="1">
    <location>
        <begin position="97"/>
        <end position="239"/>
    </location>
</feature>
<reference evidence="3 4" key="1">
    <citation type="journal article" date="2016" name="Biochim. Biophys. Acta">
        <title>Characterization of red-shifted phycobilisomes isolated from the chlorophyll f-containing cyanobacterium Halomicronema hongdechloris.</title>
        <authorList>
            <person name="Li Y."/>
            <person name="Lin Y."/>
            <person name="Garvey C.J."/>
            <person name="Birch D."/>
            <person name="Corkery R.W."/>
            <person name="Loughlin P.C."/>
            <person name="Scheer H."/>
            <person name="Willows R.D."/>
            <person name="Chen M."/>
        </authorList>
    </citation>
    <scope>NUCLEOTIDE SEQUENCE [LARGE SCALE GENOMIC DNA]</scope>
    <source>
        <strain evidence="3 4">C2206</strain>
    </source>
</reference>
<keyword evidence="4" id="KW-1185">Reference proteome</keyword>
<accession>A0A1Z3HM90</accession>
<evidence type="ECO:0000259" key="1">
    <source>
        <dbReference type="Pfam" id="PF01927"/>
    </source>
</evidence>
<evidence type="ECO:0008006" key="5">
    <source>
        <dbReference type="Google" id="ProtNLM"/>
    </source>
</evidence>
<dbReference type="EMBL" id="CP021983">
    <property type="protein sequence ID" value="ASC71237.1"/>
    <property type="molecule type" value="Genomic_DNA"/>
</dbReference>
<dbReference type="OrthoDB" id="9797655at2"/>
<dbReference type="PANTHER" id="PTHR39081:SF1">
    <property type="entry name" value="MUT7-C RNASE DOMAIN-CONTAINING PROTEIN"/>
    <property type="match status" value="1"/>
</dbReference>
<dbReference type="InterPro" id="IPR002782">
    <property type="entry name" value="Mut7-C_RNAse_dom"/>
</dbReference>
<dbReference type="KEGG" id="hhg:XM38_021890"/>
<evidence type="ECO:0000313" key="3">
    <source>
        <dbReference type="EMBL" id="ASC71237.1"/>
    </source>
</evidence>
<proteinExistence type="predicted"/>
<name>A0A1Z3HM90_9CYAN</name>
<dbReference type="Proteomes" id="UP000191901">
    <property type="component" value="Chromosome"/>
</dbReference>
<evidence type="ECO:0000259" key="2">
    <source>
        <dbReference type="Pfam" id="PF14451"/>
    </source>
</evidence>
<gene>
    <name evidence="3" type="ORF">XM38_021890</name>
</gene>